<dbReference type="PANTHER" id="PTHR43108">
    <property type="entry name" value="N-ACETYLGLUCOSAMINE-6-SULFATASE FAMILY MEMBER"/>
    <property type="match status" value="1"/>
</dbReference>
<evidence type="ECO:0000259" key="14">
    <source>
        <dbReference type="Pfam" id="PF00884"/>
    </source>
</evidence>
<evidence type="ECO:0000256" key="1">
    <source>
        <dbReference type="ARBA" id="ARBA00001913"/>
    </source>
</evidence>
<dbReference type="Pfam" id="PF12548">
    <property type="entry name" value="DUF3740"/>
    <property type="match status" value="1"/>
</dbReference>
<protein>
    <submittedName>
        <fullName evidence="17 18">Extracellular sulfatase Sulf-1 homolog isoform X1</fullName>
    </submittedName>
</protein>
<dbReference type="RefSeq" id="XP_022239242.1">
    <property type="nucleotide sequence ID" value="XM_022383534.1"/>
</dbReference>
<dbReference type="PROSITE" id="PS00523">
    <property type="entry name" value="SULFATASE_1"/>
    <property type="match status" value="1"/>
</dbReference>
<dbReference type="Proteomes" id="UP000694941">
    <property type="component" value="Unplaced"/>
</dbReference>
<keyword evidence="6" id="KW-0479">Metal-binding</keyword>
<feature type="signal peptide" evidence="13">
    <location>
        <begin position="1"/>
        <end position="22"/>
    </location>
</feature>
<gene>
    <name evidence="17 18 19 20" type="primary">LOC106457559</name>
</gene>
<evidence type="ECO:0000313" key="16">
    <source>
        <dbReference type="Proteomes" id="UP000694941"/>
    </source>
</evidence>
<evidence type="ECO:0000256" key="9">
    <source>
        <dbReference type="ARBA" id="ARBA00022824"/>
    </source>
</evidence>
<evidence type="ECO:0000256" key="6">
    <source>
        <dbReference type="ARBA" id="ARBA00022723"/>
    </source>
</evidence>
<dbReference type="SUPFAM" id="SSF53649">
    <property type="entry name" value="Alkaline phosphatase-like"/>
    <property type="match status" value="2"/>
</dbReference>
<dbReference type="PANTHER" id="PTHR43108:SF16">
    <property type="entry name" value="EXTRACELLULAR SULFATASE SULF-1 HOMOLOG"/>
    <property type="match status" value="1"/>
</dbReference>
<keyword evidence="8" id="KW-0378">Hydrolase</keyword>
<evidence type="ECO:0000256" key="5">
    <source>
        <dbReference type="ARBA" id="ARBA00008779"/>
    </source>
</evidence>
<evidence type="ECO:0000313" key="17">
    <source>
        <dbReference type="RefSeq" id="XP_022239240.1"/>
    </source>
</evidence>
<dbReference type="InterPro" id="IPR017850">
    <property type="entry name" value="Alkaline_phosphatase_core_sf"/>
</dbReference>
<dbReference type="InterPro" id="IPR024609">
    <property type="entry name" value="Extracellular_sulfatase_C"/>
</dbReference>
<dbReference type="GeneID" id="106457559"/>
<dbReference type="Gene3D" id="3.40.720.10">
    <property type="entry name" value="Alkaline Phosphatase, subunit A"/>
    <property type="match status" value="1"/>
</dbReference>
<sequence>MSFTKPLLLFIVLIEFKTPVFSRRTSPEDYFSHETDVLPDQLSWLSNRRKSSEYSSYGTPRSGGRSLNKNPNIILVMTDDQDVELGSLNFMPKTLRILGEGGARFPNAYVTTPMCCPSRSSMLTGLYVHNHNVYTNNDNCSSSKWQQEHETRTFAAYLSNAGYRTAYFGKYLNEYNGNYIPPGWREWAGLIRNSRFYNYTINMNGKKIKHGDDYYQDYYPDLIANDSVAFLRQSKQFFSKKPVMLVMSFPSPHGPENAAPQHQHLFHNITTHRTPSWDYAPNKDKQWLLRYTGKMEPIHMKFTDVLHTKRLQTLQSVDDAIEKLYNELKYLGELENTYIFYTSDHGYHLGQFGLVKGKSQPFEFDVRVPFLVRGPFVPKGVRISDIVINVDLAPTFLELGGVEVPKHMDGKSIVPLLKDAYEQFSKSKEVSKEVRPKKGWRESFLIERGKLTKLYKDLDSLPTVKPMKKRQLIAGNCGKSEYSSPCKPYQTWECLHDGQRWRVRKCRNKKKKNCWCEDDDDGVFAEYISRALDTKQHLQSDIPSDFLGIEGKKAMKPQERRLQRKFLKEHVNQGFRPIFIGSRRKREILVSRPDEYFDINGVIGLSHWLDFTVKDSAQLQVNSSAGLVWFYDDDLGMGIPEYENSLDQNIEHKISVRSVSKLVQPSGYEATFHPHGCVALSNNSVICVDPVYYDKKSWRMNKNQLDVVIKGLKSKLYELKGLRRQLQKKRPPTGDESSGYFTQVKDYPVTSGRRCHCDDEEEQHSLKAWRTGQREARRVARQQKQEARLKKKEKKNRRKAKYKGFECNAAKMNCFTHDDKHWKTPPYWTYGPFCFCQNSNNNTYWCLRTINSTHNFLYCEFVTGFIIYFDLRSDPYQLRNAVYDLELFKLQDMRRQLNQLRRCKGAEECTIKSQLQDQERLEDHISSYSSRFSVFRSSEIRRRQHKQEKDRLLLSSNKRTNLAN</sequence>
<evidence type="ECO:0000256" key="2">
    <source>
        <dbReference type="ARBA" id="ARBA00004240"/>
    </source>
</evidence>
<keyword evidence="11" id="KW-0333">Golgi apparatus</keyword>
<name>A0ABM1S6I8_LIMPO</name>
<evidence type="ECO:0000256" key="11">
    <source>
        <dbReference type="ARBA" id="ARBA00023034"/>
    </source>
</evidence>
<keyword evidence="16" id="KW-1185">Reference proteome</keyword>
<evidence type="ECO:0000256" key="3">
    <source>
        <dbReference type="ARBA" id="ARBA00004241"/>
    </source>
</evidence>
<comment type="subcellular location">
    <subcellularLocation>
        <location evidence="3">Cell surface</location>
    </subcellularLocation>
    <subcellularLocation>
        <location evidence="2">Endoplasmic reticulum</location>
    </subcellularLocation>
    <subcellularLocation>
        <location evidence="4">Golgi apparatus</location>
        <location evidence="4">Golgi stack</location>
    </subcellularLocation>
</comment>
<feature type="domain" description="Extracellular sulfatase C-terminal" evidence="15">
    <location>
        <begin position="675"/>
        <end position="733"/>
    </location>
</feature>
<keyword evidence="12" id="KW-0325">Glycoprotein</keyword>
<dbReference type="InterPro" id="IPR000917">
    <property type="entry name" value="Sulfatase_N"/>
</dbReference>
<accession>A0ABM1S6I8</accession>
<evidence type="ECO:0000256" key="7">
    <source>
        <dbReference type="ARBA" id="ARBA00022729"/>
    </source>
</evidence>
<comment type="cofactor">
    <cofactor evidence="1">
        <name>Ca(2+)</name>
        <dbReference type="ChEBI" id="CHEBI:29108"/>
    </cofactor>
</comment>
<organism evidence="16 20">
    <name type="scientific">Limulus polyphemus</name>
    <name type="common">Atlantic horseshoe crab</name>
    <dbReference type="NCBI Taxonomy" id="6850"/>
    <lineage>
        <taxon>Eukaryota</taxon>
        <taxon>Metazoa</taxon>
        <taxon>Ecdysozoa</taxon>
        <taxon>Arthropoda</taxon>
        <taxon>Chelicerata</taxon>
        <taxon>Merostomata</taxon>
        <taxon>Xiphosura</taxon>
        <taxon>Limulidae</taxon>
        <taxon>Limulus</taxon>
    </lineage>
</organism>
<keyword evidence="7 13" id="KW-0732">Signal</keyword>
<dbReference type="RefSeq" id="XP_022239240.1">
    <property type="nucleotide sequence ID" value="XM_022383532.1"/>
</dbReference>
<dbReference type="Pfam" id="PF00884">
    <property type="entry name" value="Sulfatase"/>
    <property type="match status" value="1"/>
</dbReference>
<comment type="similarity">
    <text evidence="5">Belongs to the sulfatase family.</text>
</comment>
<reference evidence="17 18" key="1">
    <citation type="submission" date="2025-05" db="UniProtKB">
        <authorList>
            <consortium name="RefSeq"/>
        </authorList>
    </citation>
    <scope>IDENTIFICATION</scope>
    <source>
        <tissue evidence="17 18">Muscle</tissue>
    </source>
</reference>
<evidence type="ECO:0000256" key="10">
    <source>
        <dbReference type="ARBA" id="ARBA00022837"/>
    </source>
</evidence>
<evidence type="ECO:0000256" key="12">
    <source>
        <dbReference type="ARBA" id="ARBA00023180"/>
    </source>
</evidence>
<evidence type="ECO:0000259" key="15">
    <source>
        <dbReference type="Pfam" id="PF12548"/>
    </source>
</evidence>
<keyword evidence="9" id="KW-0256">Endoplasmic reticulum</keyword>
<evidence type="ECO:0000313" key="20">
    <source>
        <dbReference type="RefSeq" id="XP_022239243.1"/>
    </source>
</evidence>
<evidence type="ECO:0000256" key="4">
    <source>
        <dbReference type="ARBA" id="ARBA00004348"/>
    </source>
</evidence>
<evidence type="ECO:0000313" key="19">
    <source>
        <dbReference type="RefSeq" id="XP_022239242.1"/>
    </source>
</evidence>
<dbReference type="RefSeq" id="XP_022239241.1">
    <property type="nucleotide sequence ID" value="XM_022383533.1"/>
</dbReference>
<dbReference type="RefSeq" id="XP_022239243.1">
    <property type="nucleotide sequence ID" value="XM_022383535.1"/>
</dbReference>
<evidence type="ECO:0000313" key="18">
    <source>
        <dbReference type="RefSeq" id="XP_022239241.1"/>
    </source>
</evidence>
<feature type="chain" id="PRO_5045023127" evidence="13">
    <location>
        <begin position="23"/>
        <end position="964"/>
    </location>
</feature>
<keyword evidence="10" id="KW-0106">Calcium</keyword>
<dbReference type="InterPro" id="IPR024607">
    <property type="entry name" value="Sulfatase_CS"/>
</dbReference>
<proteinExistence type="inferred from homology"/>
<feature type="domain" description="Sulfatase N-terminal" evidence="14">
    <location>
        <begin position="71"/>
        <end position="402"/>
    </location>
</feature>
<evidence type="ECO:0000256" key="8">
    <source>
        <dbReference type="ARBA" id="ARBA00022801"/>
    </source>
</evidence>
<dbReference type="CDD" id="cd16147">
    <property type="entry name" value="G6S"/>
    <property type="match status" value="1"/>
</dbReference>
<evidence type="ECO:0000256" key="13">
    <source>
        <dbReference type="SAM" id="SignalP"/>
    </source>
</evidence>